<gene>
    <name evidence="1" type="ORF">GCM10023091_37660</name>
</gene>
<dbReference type="SUPFAM" id="SSF56235">
    <property type="entry name" value="N-terminal nucleophile aminohydrolases (Ntn hydrolases)"/>
    <property type="match status" value="1"/>
</dbReference>
<proteinExistence type="predicted"/>
<dbReference type="RefSeq" id="WP_345032088.1">
    <property type="nucleotide sequence ID" value="NZ_BAABEY010000036.1"/>
</dbReference>
<dbReference type="EMBL" id="BAABEY010000036">
    <property type="protein sequence ID" value="GAA4445724.1"/>
    <property type="molecule type" value="Genomic_DNA"/>
</dbReference>
<dbReference type="PANTHER" id="PTHR10188">
    <property type="entry name" value="L-ASPARAGINASE"/>
    <property type="match status" value="1"/>
</dbReference>
<evidence type="ECO:0000313" key="1">
    <source>
        <dbReference type="EMBL" id="GAA4445724.1"/>
    </source>
</evidence>
<dbReference type="Proteomes" id="UP001501508">
    <property type="component" value="Unassembled WGS sequence"/>
</dbReference>
<dbReference type="InterPro" id="IPR029055">
    <property type="entry name" value="Ntn_hydrolases_N"/>
</dbReference>
<dbReference type="CDD" id="cd04513">
    <property type="entry name" value="Glycosylasparaginase"/>
    <property type="match status" value="1"/>
</dbReference>
<keyword evidence="2" id="KW-1185">Reference proteome</keyword>
<dbReference type="Pfam" id="PF01112">
    <property type="entry name" value="Asparaginase_2"/>
    <property type="match status" value="1"/>
</dbReference>
<reference evidence="2" key="1">
    <citation type="journal article" date="2019" name="Int. J. Syst. Evol. Microbiol.">
        <title>The Global Catalogue of Microorganisms (GCM) 10K type strain sequencing project: providing services to taxonomists for standard genome sequencing and annotation.</title>
        <authorList>
            <consortium name="The Broad Institute Genomics Platform"/>
            <consortium name="The Broad Institute Genome Sequencing Center for Infectious Disease"/>
            <person name="Wu L."/>
            <person name="Ma J."/>
        </authorList>
    </citation>
    <scope>NUCLEOTIDE SEQUENCE [LARGE SCALE GENOMIC DNA]</scope>
    <source>
        <strain evidence="2">JCM 31920</strain>
    </source>
</reference>
<sequence>MKHLFSRRSFLRWSAFSFPGLSLNTPSDSVKPLVISTWDSGKTANTAAWEVLTAGGRALDAVEQAGIAIENELSCCVGLGGNPDRDGFVTLDACIMDEKANIGSVAFLERIKHPVSVARKVMETTPHVMLVGSGAQQFAVASGFPLEPASLSKEAEKSYKKWLKKAEYKPVINIENQKNTPGKNADAPKKLENGHFNHDTMGTLAIDQNGDLSGMCTTSGMGFKMRGRVGDSPIIGAGLFVDNRVGAVTCSGQGEEVIRVAGAHLVVEFMRNGDSPLTACKKAIQRIVGRDETRAKSFQVGFIAVNKKGETGAFSVQPGFSYTVTVEGEENTLRHAQSYF</sequence>
<name>A0ABP8M745_9BACT</name>
<dbReference type="InterPro" id="IPR000246">
    <property type="entry name" value="Peptidase_T2"/>
</dbReference>
<dbReference type="PANTHER" id="PTHR10188:SF6">
    <property type="entry name" value="N(4)-(BETA-N-ACETYLGLUCOSAMINYL)-L-ASPARAGINASE"/>
    <property type="match status" value="1"/>
</dbReference>
<organism evidence="1 2">
    <name type="scientific">Ravibacter arvi</name>
    <dbReference type="NCBI Taxonomy" id="2051041"/>
    <lineage>
        <taxon>Bacteria</taxon>
        <taxon>Pseudomonadati</taxon>
        <taxon>Bacteroidota</taxon>
        <taxon>Cytophagia</taxon>
        <taxon>Cytophagales</taxon>
        <taxon>Spirosomataceae</taxon>
        <taxon>Ravibacter</taxon>
    </lineage>
</organism>
<accession>A0ABP8M745</accession>
<evidence type="ECO:0000313" key="2">
    <source>
        <dbReference type="Proteomes" id="UP001501508"/>
    </source>
</evidence>
<comment type="caution">
    <text evidence="1">The sequence shown here is derived from an EMBL/GenBank/DDBJ whole genome shotgun (WGS) entry which is preliminary data.</text>
</comment>
<protein>
    <submittedName>
        <fullName evidence="1">N(4)-(Beta-N-acetylglucosaminyl)-L-asparaginase</fullName>
    </submittedName>
</protein>
<dbReference type="Gene3D" id="3.60.20.30">
    <property type="entry name" value="(Glycosyl)asparaginase"/>
    <property type="match status" value="1"/>
</dbReference>